<feature type="transmembrane region" description="Helical" evidence="1">
    <location>
        <begin position="12"/>
        <end position="30"/>
    </location>
</feature>
<reference evidence="2 3" key="1">
    <citation type="submission" date="2024-10" db="EMBL/GenBank/DDBJ databases">
        <authorList>
            <person name="Cho J.-C."/>
        </authorList>
    </citation>
    <scope>NUCLEOTIDE SEQUENCE [LARGE SCALE GENOMIC DNA]</scope>
    <source>
        <strain evidence="2 3">KCTC29696</strain>
    </source>
</reference>
<feature type="transmembrane region" description="Helical" evidence="1">
    <location>
        <begin position="81"/>
        <end position="98"/>
    </location>
</feature>
<sequence>MSTRAHGGPRRDGTRGAALVMTVFGTVWWLSGATALHGFAGPAALVGGPAVGVLLFALALRRLNGVGEQAAYERAARRFHAINLLQALAVVAVIVVANRTGALAWIPGAIAVVVGVHFLPLAPLFGMPVYRWTGALLIGAGLAGCWVALAGGGVETTRALVCLACAAVLWAAAARLVRAAALTGRTGPSVG</sequence>
<dbReference type="Proteomes" id="UP001607069">
    <property type="component" value="Unassembled WGS sequence"/>
</dbReference>
<evidence type="ECO:0000313" key="2">
    <source>
        <dbReference type="EMBL" id="MFH0250925.1"/>
    </source>
</evidence>
<feature type="transmembrane region" description="Helical" evidence="1">
    <location>
        <begin position="132"/>
        <end position="152"/>
    </location>
</feature>
<feature type="transmembrane region" description="Helical" evidence="1">
    <location>
        <begin position="158"/>
        <end position="177"/>
    </location>
</feature>
<organism evidence="2 3">
    <name type="scientific">Streptomyces chitinivorans</name>
    <dbReference type="NCBI Taxonomy" id="1257027"/>
    <lineage>
        <taxon>Bacteria</taxon>
        <taxon>Bacillati</taxon>
        <taxon>Actinomycetota</taxon>
        <taxon>Actinomycetes</taxon>
        <taxon>Kitasatosporales</taxon>
        <taxon>Streptomycetaceae</taxon>
        <taxon>Streptomyces</taxon>
    </lineage>
</organism>
<gene>
    <name evidence="2" type="ORF">ACG5V6_22255</name>
</gene>
<keyword evidence="1" id="KW-1133">Transmembrane helix</keyword>
<dbReference type="EMBL" id="JBIHMK010000105">
    <property type="protein sequence ID" value="MFH0250925.1"/>
    <property type="molecule type" value="Genomic_DNA"/>
</dbReference>
<feature type="transmembrane region" description="Helical" evidence="1">
    <location>
        <begin position="36"/>
        <end position="60"/>
    </location>
</feature>
<accession>A0ABW7HYH2</accession>
<proteinExistence type="predicted"/>
<evidence type="ECO:0000313" key="3">
    <source>
        <dbReference type="Proteomes" id="UP001607069"/>
    </source>
</evidence>
<protein>
    <submittedName>
        <fullName evidence="2">Uncharacterized protein</fullName>
    </submittedName>
</protein>
<dbReference type="RefSeq" id="WP_279951087.1">
    <property type="nucleotide sequence ID" value="NZ_BAABEN010000004.1"/>
</dbReference>
<keyword evidence="3" id="KW-1185">Reference proteome</keyword>
<keyword evidence="1" id="KW-0812">Transmembrane</keyword>
<name>A0ABW7HYH2_9ACTN</name>
<feature type="transmembrane region" description="Helical" evidence="1">
    <location>
        <begin position="104"/>
        <end position="125"/>
    </location>
</feature>
<comment type="caution">
    <text evidence="2">The sequence shown here is derived from an EMBL/GenBank/DDBJ whole genome shotgun (WGS) entry which is preliminary data.</text>
</comment>
<keyword evidence="1" id="KW-0472">Membrane</keyword>
<evidence type="ECO:0000256" key="1">
    <source>
        <dbReference type="SAM" id="Phobius"/>
    </source>
</evidence>